<feature type="domain" description="RsbT co-antagonist protein RsbRD N-terminal" evidence="3">
    <location>
        <begin position="33"/>
        <end position="165"/>
    </location>
</feature>
<feature type="domain" description="PucR C-terminal helix-turn-helix" evidence="2">
    <location>
        <begin position="354"/>
        <end position="412"/>
    </location>
</feature>
<proteinExistence type="predicted"/>
<sequence length="439" mass="46443">MTGSNAVERNKVPRFGGVPVHKRLQDAAGALERAVMIRLVERLPVYGTLPAEHLGGDIAKQVTRGIRTFAGVLRTGEMPGQAEAAAIRESSARRADEGVPLEAVVGAYHLGAEECAAQVFSAAEPGDLADVLMVQRQLLAYLRLVSCEVAAGYVQERQTALSDEQVALQSLLSRLLEGGSPQGAADRAGIELPACYLVLSIAMGPHPDELVPGVNHAVAARRKLRRLRNEIQRQTSGVPLSVLSGGGGLVLIPYATSPDDFGRADRARLSDLVEQLGRMCGAELLAAATTAAPEGVAEAARLAGEVRAVAEASGRGPGLYLLDDVLLEYQLSRPSPARAGLAALLDPLDDRPELLDTLRAFLARGLDRRRAAARLQVHPNTVDYRLRKATELTGLDASRGADTLTLRAALAAHDAVGQAKPEVTRPVTPTPPNWGSAQT</sequence>
<dbReference type="EMBL" id="CP108253">
    <property type="protein sequence ID" value="WTU44904.1"/>
    <property type="molecule type" value="Genomic_DNA"/>
</dbReference>
<gene>
    <name evidence="4" type="ORF">OHV25_37665</name>
</gene>
<dbReference type="PANTHER" id="PTHR33744">
    <property type="entry name" value="CARBOHYDRATE DIACID REGULATOR"/>
    <property type="match status" value="1"/>
</dbReference>
<evidence type="ECO:0000313" key="4">
    <source>
        <dbReference type="EMBL" id="WTU44904.1"/>
    </source>
</evidence>
<dbReference type="AlphaFoldDB" id="A0AAU2H9R7"/>
<dbReference type="PANTHER" id="PTHR33744:SF7">
    <property type="entry name" value="PUCR FAMILY TRANSCRIPTIONAL REGULATOR"/>
    <property type="match status" value="1"/>
</dbReference>
<evidence type="ECO:0000259" key="3">
    <source>
        <dbReference type="Pfam" id="PF14361"/>
    </source>
</evidence>
<evidence type="ECO:0000256" key="1">
    <source>
        <dbReference type="SAM" id="MobiDB-lite"/>
    </source>
</evidence>
<feature type="region of interest" description="Disordered" evidence="1">
    <location>
        <begin position="417"/>
        <end position="439"/>
    </location>
</feature>
<reference evidence="4" key="1">
    <citation type="submission" date="2022-10" db="EMBL/GenBank/DDBJ databases">
        <title>The complete genomes of actinobacterial strains from the NBC collection.</title>
        <authorList>
            <person name="Joergensen T.S."/>
            <person name="Alvarez Arevalo M."/>
            <person name="Sterndorff E.B."/>
            <person name="Faurdal D."/>
            <person name="Vuksanovic O."/>
            <person name="Mourched A.-S."/>
            <person name="Charusanti P."/>
            <person name="Shaw S."/>
            <person name="Blin K."/>
            <person name="Weber T."/>
        </authorList>
    </citation>
    <scope>NUCLEOTIDE SEQUENCE</scope>
    <source>
        <strain evidence="4">NBC_00060</strain>
    </source>
</reference>
<dbReference type="Gene3D" id="1.10.10.2840">
    <property type="entry name" value="PucR C-terminal helix-turn-helix domain"/>
    <property type="match status" value="1"/>
</dbReference>
<dbReference type="InterPro" id="IPR025736">
    <property type="entry name" value="PucR_C-HTH_dom"/>
</dbReference>
<dbReference type="InterPro" id="IPR042070">
    <property type="entry name" value="PucR_C-HTH_sf"/>
</dbReference>
<protein>
    <submittedName>
        <fullName evidence="4">Helix-turn-helix domain-containing protein</fullName>
    </submittedName>
</protein>
<accession>A0AAU2H9R7</accession>
<dbReference type="InterPro" id="IPR051448">
    <property type="entry name" value="CdaR-like_regulators"/>
</dbReference>
<dbReference type="InterPro" id="IPR025751">
    <property type="entry name" value="RsbRD_N_dom"/>
</dbReference>
<evidence type="ECO:0000259" key="2">
    <source>
        <dbReference type="Pfam" id="PF13556"/>
    </source>
</evidence>
<name>A0AAU2H9R7_9ACTN</name>
<dbReference type="Pfam" id="PF14361">
    <property type="entry name" value="RsbRD_N"/>
    <property type="match status" value="1"/>
</dbReference>
<organism evidence="4">
    <name type="scientific">Streptomyces sp. NBC_00060</name>
    <dbReference type="NCBI Taxonomy" id="2975636"/>
    <lineage>
        <taxon>Bacteria</taxon>
        <taxon>Bacillati</taxon>
        <taxon>Actinomycetota</taxon>
        <taxon>Actinomycetes</taxon>
        <taxon>Kitasatosporales</taxon>
        <taxon>Streptomycetaceae</taxon>
        <taxon>Streptomyces</taxon>
    </lineage>
</organism>
<dbReference type="Pfam" id="PF13556">
    <property type="entry name" value="HTH_30"/>
    <property type="match status" value="1"/>
</dbReference>